<dbReference type="Proteomes" id="UP000194933">
    <property type="component" value="Unassembled WGS sequence"/>
</dbReference>
<accession>A0A242JYL7</accession>
<evidence type="ECO:0008006" key="3">
    <source>
        <dbReference type="Google" id="ProtNLM"/>
    </source>
</evidence>
<comment type="caution">
    <text evidence="1">The sequence shown here is derived from an EMBL/GenBank/DDBJ whole genome shotgun (WGS) entry which is preliminary data.</text>
</comment>
<name>A0A242JYL7_9ENTE</name>
<reference evidence="1 2" key="1">
    <citation type="submission" date="2017-05" db="EMBL/GenBank/DDBJ databases">
        <title>The Genome Sequence of Enterococcus sp. 10A9_DIV0425.</title>
        <authorList>
            <consortium name="The Broad Institute Genomics Platform"/>
            <consortium name="The Broad Institute Genomic Center for Infectious Diseases"/>
            <person name="Earl A."/>
            <person name="Manson A."/>
            <person name="Schwartman J."/>
            <person name="Gilmore M."/>
            <person name="Abouelleil A."/>
            <person name="Cao P."/>
            <person name="Chapman S."/>
            <person name="Cusick C."/>
            <person name="Shea T."/>
            <person name="Young S."/>
            <person name="Neafsey D."/>
            <person name="Nusbaum C."/>
            <person name="Birren B."/>
        </authorList>
    </citation>
    <scope>NUCLEOTIDE SEQUENCE [LARGE SCALE GENOMIC DNA]</scope>
    <source>
        <strain evidence="1 2">10A9_DIV0425</strain>
    </source>
</reference>
<evidence type="ECO:0000313" key="2">
    <source>
        <dbReference type="Proteomes" id="UP000194933"/>
    </source>
</evidence>
<dbReference type="RefSeq" id="WP_086285149.1">
    <property type="nucleotide sequence ID" value="NZ_NGMO01000003.1"/>
</dbReference>
<gene>
    <name evidence="1" type="ORF">A5844_002105</name>
</gene>
<proteinExistence type="predicted"/>
<protein>
    <recommendedName>
        <fullName evidence="3">IrrE N-terminal-like domain-containing protein</fullName>
    </recommendedName>
</protein>
<organism evidence="1 2">
    <name type="scientific">Candidatus Enterococcus wittei</name>
    <dbReference type="NCBI Taxonomy" id="1987383"/>
    <lineage>
        <taxon>Bacteria</taxon>
        <taxon>Bacillati</taxon>
        <taxon>Bacillota</taxon>
        <taxon>Bacilli</taxon>
        <taxon>Lactobacillales</taxon>
        <taxon>Enterococcaceae</taxon>
        <taxon>Enterococcus</taxon>
    </lineage>
</organism>
<dbReference type="STRING" id="1987383.A5844_002105"/>
<sequence length="155" mass="18491">MNDYELLVDKFNKELPIKEVSLIENTKDTGYFYRGTIFIEKSLNTIDKKERLYEEYAHYKTSAGIILSQNIIENRKQETLARNYGTELAISFDDLIDSWKLGHTYYWECAEFLGFTPEYVYKAIKHIRERYGTTFIYKNFSFTFITDSCINIQEF</sequence>
<dbReference type="EMBL" id="NGMO01000003">
    <property type="protein sequence ID" value="OTP10405.1"/>
    <property type="molecule type" value="Genomic_DNA"/>
</dbReference>
<keyword evidence="2" id="KW-1185">Reference proteome</keyword>
<dbReference type="AlphaFoldDB" id="A0A242JYL7"/>
<evidence type="ECO:0000313" key="1">
    <source>
        <dbReference type="EMBL" id="OTP10405.1"/>
    </source>
</evidence>